<proteinExistence type="predicted"/>
<evidence type="ECO:0000256" key="1">
    <source>
        <dbReference type="SAM" id="MobiDB-lite"/>
    </source>
</evidence>
<feature type="compositionally biased region" description="Acidic residues" evidence="1">
    <location>
        <begin position="194"/>
        <end position="219"/>
    </location>
</feature>
<protein>
    <submittedName>
        <fullName evidence="2">Unnamed protein product</fullName>
    </submittedName>
</protein>
<name>A0A9W7DKX0_AMBMO</name>
<comment type="caution">
    <text evidence="2">The sequence shown here is derived from an EMBL/GenBank/DDBJ whole genome shotgun (WGS) entry which is preliminary data.</text>
</comment>
<dbReference type="Proteomes" id="UP001165063">
    <property type="component" value="Unassembled WGS sequence"/>
</dbReference>
<reference evidence="2" key="1">
    <citation type="submission" date="2023-04" db="EMBL/GenBank/DDBJ databases">
        <title>Ambrosiozyma monospora NBRC 1965.</title>
        <authorList>
            <person name="Ichikawa N."/>
            <person name="Sato H."/>
            <person name="Tonouchi N."/>
        </authorList>
    </citation>
    <scope>NUCLEOTIDE SEQUENCE</scope>
    <source>
        <strain evidence="2">NBRC 1965</strain>
    </source>
</reference>
<keyword evidence="3" id="KW-1185">Reference proteome</keyword>
<evidence type="ECO:0000313" key="2">
    <source>
        <dbReference type="EMBL" id="GMG56536.1"/>
    </source>
</evidence>
<dbReference type="AlphaFoldDB" id="A0A9W7DKX0"/>
<feature type="compositionally biased region" description="Polar residues" evidence="1">
    <location>
        <begin position="262"/>
        <end position="275"/>
    </location>
</feature>
<gene>
    <name evidence="2" type="ORF">Amon01_000860300</name>
</gene>
<organism evidence="2 3">
    <name type="scientific">Ambrosiozyma monospora</name>
    <name type="common">Yeast</name>
    <name type="synonym">Endomycopsis monosporus</name>
    <dbReference type="NCBI Taxonomy" id="43982"/>
    <lineage>
        <taxon>Eukaryota</taxon>
        <taxon>Fungi</taxon>
        <taxon>Dikarya</taxon>
        <taxon>Ascomycota</taxon>
        <taxon>Saccharomycotina</taxon>
        <taxon>Pichiomycetes</taxon>
        <taxon>Pichiales</taxon>
        <taxon>Pichiaceae</taxon>
        <taxon>Ambrosiozyma</taxon>
    </lineage>
</organism>
<evidence type="ECO:0000313" key="3">
    <source>
        <dbReference type="Proteomes" id="UP001165063"/>
    </source>
</evidence>
<feature type="region of interest" description="Disordered" evidence="1">
    <location>
        <begin position="183"/>
        <end position="296"/>
    </location>
</feature>
<dbReference type="EMBL" id="BSXU01007785">
    <property type="protein sequence ID" value="GMG56536.1"/>
    <property type="molecule type" value="Genomic_DNA"/>
</dbReference>
<accession>A0A9W7DKX0</accession>
<sequence length="296" mass="33118">MMILLLTKKDPTAMPKPEVMIGINHMIIIQMKTMKELMKMNLRKRRKLEKLKNLLVLPKKKISTDDILNDFTLKAHSSAKSTPFGLSSSSRKRDVFSSVKSEHRKPKRPSYAVKPLDFKKLMDDDDLRGSVKKQKLSSDPSFYTALDIDDSADFGEVPSSPSKFKAPFPIKKDNILDEINTHNEDYSASSPPQEFEDAQEPAEPMDVDDDDSDDSEDEVIAIARRSKASTKVNRDINISAAKHDQKPISSSPLKAELKSDLIASSPSRFSNTSFNRLDEDQVATTGEDGTGSEIQI</sequence>